<keyword evidence="2" id="KW-1185">Reference proteome</keyword>
<organism evidence="1 2">
    <name type="scientific">Clostridium cibarium</name>
    <dbReference type="NCBI Taxonomy" id="2762247"/>
    <lineage>
        <taxon>Bacteria</taxon>
        <taxon>Bacillati</taxon>
        <taxon>Bacillota</taxon>
        <taxon>Clostridia</taxon>
        <taxon>Eubacteriales</taxon>
        <taxon>Clostridiaceae</taxon>
        <taxon>Clostridium</taxon>
    </lineage>
</organism>
<comment type="caution">
    <text evidence="1">The sequence shown here is derived from an EMBL/GenBank/DDBJ whole genome shotgun (WGS) entry which is preliminary data.</text>
</comment>
<name>A0ABR8PNI3_9CLOT</name>
<evidence type="ECO:0008006" key="3">
    <source>
        <dbReference type="Google" id="ProtNLM"/>
    </source>
</evidence>
<dbReference type="Proteomes" id="UP000627781">
    <property type="component" value="Unassembled WGS sequence"/>
</dbReference>
<accession>A0ABR8PNI3</accession>
<evidence type="ECO:0000313" key="2">
    <source>
        <dbReference type="Proteomes" id="UP000627781"/>
    </source>
</evidence>
<evidence type="ECO:0000313" key="1">
    <source>
        <dbReference type="EMBL" id="MBD7909740.1"/>
    </source>
</evidence>
<dbReference type="RefSeq" id="WP_191767411.1">
    <property type="nucleotide sequence ID" value="NZ_JACSRA010000001.1"/>
</dbReference>
<protein>
    <recommendedName>
        <fullName evidence="3">DUF4355 domain-containing protein</fullName>
    </recommendedName>
</protein>
<proteinExistence type="predicted"/>
<dbReference type="EMBL" id="JACSRA010000001">
    <property type="protein sequence ID" value="MBD7909740.1"/>
    <property type="molecule type" value="Genomic_DNA"/>
</dbReference>
<gene>
    <name evidence="1" type="ORF">H9661_00090</name>
</gene>
<sequence length="173" mass="19636">MGLNERNGIDMNIEELGLEGDVLENVKKLLQGEGDRVRTEYSKKIKELEGKVPKEKSQEELTIEARLKAIEDKEKELTKRERLNKVSSKLKEKGLNEGLSKYLHIGDDIDDEGLNNYLDGIASILGSNENGYKAKGHEGKTNAITKEQFNQMSYQERADLYSTNKTLFDQLSK</sequence>
<reference evidence="1 2" key="1">
    <citation type="submission" date="2020-08" db="EMBL/GenBank/DDBJ databases">
        <title>A Genomic Blueprint of the Chicken Gut Microbiome.</title>
        <authorList>
            <person name="Gilroy R."/>
            <person name="Ravi A."/>
            <person name="Getino M."/>
            <person name="Pursley I."/>
            <person name="Horton D.L."/>
            <person name="Alikhan N.-F."/>
            <person name="Baker D."/>
            <person name="Gharbi K."/>
            <person name="Hall N."/>
            <person name="Watson M."/>
            <person name="Adriaenssens E.M."/>
            <person name="Foster-Nyarko E."/>
            <person name="Jarju S."/>
            <person name="Secka A."/>
            <person name="Antonio M."/>
            <person name="Oren A."/>
            <person name="Chaudhuri R."/>
            <person name="La Ragione R.M."/>
            <person name="Hildebrand F."/>
            <person name="Pallen M.J."/>
        </authorList>
    </citation>
    <scope>NUCLEOTIDE SEQUENCE [LARGE SCALE GENOMIC DNA]</scope>
    <source>
        <strain evidence="1 2">Sa3CVN1</strain>
    </source>
</reference>